<keyword evidence="1" id="KW-1133">Transmembrane helix</keyword>
<feature type="transmembrane region" description="Helical" evidence="1">
    <location>
        <begin position="36"/>
        <end position="62"/>
    </location>
</feature>
<keyword evidence="3" id="KW-1185">Reference proteome</keyword>
<sequence length="156" mass="16944">MILNDVFDGRADHKTVNRLGAIAEYASRNNSVGKHVLGSLLVVFGALLIGASIAGFITTFGSSSILSAWGFSLGLSLLETEFVLGLASSLTAITGIGLTFLQVLTQLNQEQIFLRNLLRLTKGLSRAMSHHQIVVLYSINIHFLHCITCHTLYSNR</sequence>
<feature type="transmembrane region" description="Helical" evidence="1">
    <location>
        <begin position="82"/>
        <end position="105"/>
    </location>
</feature>
<dbReference type="EMBL" id="LR134173">
    <property type="protein sequence ID" value="VEB32420.1"/>
    <property type="molecule type" value="Genomic_DNA"/>
</dbReference>
<gene>
    <name evidence="2" type="ORF">NCTC11976_00005</name>
</gene>
<keyword evidence="1" id="KW-0472">Membrane</keyword>
<evidence type="ECO:0000313" key="2">
    <source>
        <dbReference type="EMBL" id="VEB32420.1"/>
    </source>
</evidence>
<protein>
    <submittedName>
        <fullName evidence="2">Uncharacterized protein</fullName>
    </submittedName>
</protein>
<keyword evidence="1" id="KW-0812">Transmembrane</keyword>
<dbReference type="Proteomes" id="UP000277577">
    <property type="component" value="Chromosome"/>
</dbReference>
<organism evidence="2 3">
    <name type="scientific">Legionella cherrii</name>
    <dbReference type="NCBI Taxonomy" id="28084"/>
    <lineage>
        <taxon>Bacteria</taxon>
        <taxon>Pseudomonadati</taxon>
        <taxon>Pseudomonadota</taxon>
        <taxon>Gammaproteobacteria</taxon>
        <taxon>Legionellales</taxon>
        <taxon>Legionellaceae</taxon>
        <taxon>Legionella</taxon>
    </lineage>
</organism>
<evidence type="ECO:0000313" key="3">
    <source>
        <dbReference type="Proteomes" id="UP000277577"/>
    </source>
</evidence>
<proteinExistence type="predicted"/>
<accession>A0ABY6T1G9</accession>
<name>A0ABY6T1G9_9GAMM</name>
<evidence type="ECO:0000256" key="1">
    <source>
        <dbReference type="SAM" id="Phobius"/>
    </source>
</evidence>
<reference evidence="2 3" key="1">
    <citation type="submission" date="2018-12" db="EMBL/GenBank/DDBJ databases">
        <authorList>
            <consortium name="Pathogen Informatics"/>
        </authorList>
    </citation>
    <scope>NUCLEOTIDE SEQUENCE [LARGE SCALE GENOMIC DNA]</scope>
    <source>
        <strain evidence="2 3">NCTC11976</strain>
    </source>
</reference>